<dbReference type="EC" id="4.3.1.15" evidence="4"/>
<gene>
    <name evidence="4" type="ORF">KEU06_23730</name>
</gene>
<dbReference type="NCBIfam" id="NF006058">
    <property type="entry name" value="PRK08206.1"/>
    <property type="match status" value="1"/>
</dbReference>
<keyword evidence="5" id="KW-1185">Reference proteome</keyword>
<dbReference type="SUPFAM" id="SSF53686">
    <property type="entry name" value="Tryptophan synthase beta subunit-like PLP-dependent enzymes"/>
    <property type="match status" value="1"/>
</dbReference>
<dbReference type="Pfam" id="PF00291">
    <property type="entry name" value="PALP"/>
    <property type="match status" value="1"/>
</dbReference>
<comment type="cofactor">
    <cofactor evidence="1">
        <name>pyridoxal 5'-phosphate</name>
        <dbReference type="ChEBI" id="CHEBI:597326"/>
    </cofactor>
</comment>
<sequence length="409" mass="42833">MAEERILQLAGQFKGSAMLNARIDANSSRLADLSGFTADDSRKAKARIGGWPQYQVTPLHRLPGAAARLGLGALVCKDESRRLGLASFKALGAVFAAVSEVLDLLAGRLDTPVSDLDLLQGKYREALADVSLVCATDGNHGFSVASAARRMGCHARIYIPAGVSPGREQALRDEGAEVVRIDGIYDEAYEAAEQDANVNPGAMMISDSATPHYTKIPALCMTGYSVMAQEFVAQLGDDLPTHMMLTAGCGGLAAAMISSLHQLLGNRAPKFIIVEPIKADCVFASAVEGNSTVVGGDLETIMGGLSCAAVSHLAWPTIDSGAFGFVRIEDDAAVAAMRLLAKPLDGDPAITAGETGGAGLAGLLALCDDPKARQLFGLDHTAKVLVINCEGATDPEQYRKLVLAEHEEA</sequence>
<evidence type="ECO:0000256" key="2">
    <source>
        <dbReference type="ARBA" id="ARBA00022898"/>
    </source>
</evidence>
<dbReference type="InterPro" id="IPR036052">
    <property type="entry name" value="TrpB-like_PALP_sf"/>
</dbReference>
<protein>
    <submittedName>
        <fullName evidence="4">Diaminopropionate ammonia-lyase</fullName>
        <ecNumber evidence="4">4.3.1.15</ecNumber>
    </submittedName>
</protein>
<organism evidence="4 5">
    <name type="scientific">Pseudaminobacter soli</name>
    <name type="common">ex Zhang et al. 2022</name>
    <dbReference type="NCBI Taxonomy" id="2831468"/>
    <lineage>
        <taxon>Bacteria</taxon>
        <taxon>Pseudomonadati</taxon>
        <taxon>Pseudomonadota</taxon>
        <taxon>Alphaproteobacteria</taxon>
        <taxon>Hyphomicrobiales</taxon>
        <taxon>Phyllobacteriaceae</taxon>
        <taxon>Pseudaminobacter</taxon>
    </lineage>
</organism>
<evidence type="ECO:0000259" key="3">
    <source>
        <dbReference type="Pfam" id="PF00291"/>
    </source>
</evidence>
<accession>A0A942I3Q0</accession>
<evidence type="ECO:0000313" key="4">
    <source>
        <dbReference type="EMBL" id="MBS3651632.1"/>
    </source>
</evidence>
<dbReference type="Gene3D" id="3.40.50.1100">
    <property type="match status" value="2"/>
</dbReference>
<comment type="caution">
    <text evidence="4">The sequence shown here is derived from an EMBL/GenBank/DDBJ whole genome shotgun (WGS) entry which is preliminary data.</text>
</comment>
<dbReference type="GO" id="GO:0030170">
    <property type="term" value="F:pyridoxal phosphate binding"/>
    <property type="evidence" value="ECO:0007669"/>
    <property type="project" value="InterPro"/>
</dbReference>
<dbReference type="AlphaFoldDB" id="A0A942I3Q0"/>
<dbReference type="PANTHER" id="PTHR42937">
    <property type="match status" value="1"/>
</dbReference>
<dbReference type="Proteomes" id="UP000680348">
    <property type="component" value="Unassembled WGS sequence"/>
</dbReference>
<name>A0A942I3Q0_9HYPH</name>
<dbReference type="RefSeq" id="WP_188257195.1">
    <property type="nucleotide sequence ID" value="NZ_JABVCF010000015.1"/>
</dbReference>
<dbReference type="InterPro" id="IPR010081">
    <property type="entry name" value="DiNH2opropionate_NH3_lyase"/>
</dbReference>
<keyword evidence="2" id="KW-0663">Pyridoxal phosphate</keyword>
<evidence type="ECO:0000256" key="1">
    <source>
        <dbReference type="ARBA" id="ARBA00001933"/>
    </source>
</evidence>
<dbReference type="GO" id="GO:0008838">
    <property type="term" value="F:diaminopropionate ammonia-lyase activity"/>
    <property type="evidence" value="ECO:0007669"/>
    <property type="project" value="UniProtKB-EC"/>
</dbReference>
<reference evidence="4" key="1">
    <citation type="submission" date="2021-04" db="EMBL/GenBank/DDBJ databases">
        <title>Pseudaminobacter soli sp. nov., isolated from paddy soil contaminated by heavy metals.</title>
        <authorList>
            <person name="Zhang K."/>
        </authorList>
    </citation>
    <scope>NUCLEOTIDE SEQUENCE</scope>
    <source>
        <strain evidence="4">19-2017</strain>
    </source>
</reference>
<proteinExistence type="predicted"/>
<dbReference type="EMBL" id="JAGWCR010000015">
    <property type="protein sequence ID" value="MBS3651632.1"/>
    <property type="molecule type" value="Genomic_DNA"/>
</dbReference>
<dbReference type="InterPro" id="IPR001926">
    <property type="entry name" value="TrpB-like_PALP"/>
</dbReference>
<dbReference type="PANTHER" id="PTHR42937:SF1">
    <property type="entry name" value="DIAMINOPROPIONATE AMMONIA-LYASE"/>
    <property type="match status" value="1"/>
</dbReference>
<dbReference type="CDD" id="cd00640">
    <property type="entry name" value="Trp-synth-beta_II"/>
    <property type="match status" value="1"/>
</dbReference>
<dbReference type="NCBIfam" id="TIGR01747">
    <property type="entry name" value="diampropi_NH3ly"/>
    <property type="match status" value="1"/>
</dbReference>
<evidence type="ECO:0000313" key="5">
    <source>
        <dbReference type="Proteomes" id="UP000680348"/>
    </source>
</evidence>
<keyword evidence="4" id="KW-0456">Lyase</keyword>
<feature type="domain" description="Tryptophan synthase beta chain-like PALP" evidence="3">
    <location>
        <begin position="53"/>
        <end position="372"/>
    </location>
</feature>